<dbReference type="InterPro" id="IPR004045">
    <property type="entry name" value="Glutathione_S-Trfase_N"/>
</dbReference>
<dbReference type="SFLD" id="SFLDG01205">
    <property type="entry name" value="AMPS.1"/>
    <property type="match status" value="1"/>
</dbReference>
<feature type="domain" description="GST N-terminal" evidence="6">
    <location>
        <begin position="1"/>
        <end position="79"/>
    </location>
</feature>
<name>A0A0M3KAL6_ANISI</name>
<dbReference type="GO" id="GO:0005829">
    <property type="term" value="C:cytosol"/>
    <property type="evidence" value="ECO:0007669"/>
    <property type="project" value="TreeGrafter"/>
</dbReference>
<reference evidence="8 9" key="2">
    <citation type="submission" date="2018-11" db="EMBL/GenBank/DDBJ databases">
        <authorList>
            <consortium name="Pathogen Informatics"/>
        </authorList>
    </citation>
    <scope>NUCLEOTIDE SEQUENCE [LARGE SCALE GENOMIC DNA]</scope>
</reference>
<evidence type="ECO:0000259" key="6">
    <source>
        <dbReference type="PROSITE" id="PS50404"/>
    </source>
</evidence>
<keyword evidence="3 5" id="KW-0808">Transferase</keyword>
<evidence type="ECO:0000259" key="7">
    <source>
        <dbReference type="PROSITE" id="PS50405"/>
    </source>
</evidence>
<evidence type="ECO:0000256" key="1">
    <source>
        <dbReference type="ARBA" id="ARBA00007297"/>
    </source>
</evidence>
<dbReference type="PANTHER" id="PTHR11571">
    <property type="entry name" value="GLUTATHIONE S-TRANSFERASE"/>
    <property type="match status" value="1"/>
</dbReference>
<dbReference type="SUPFAM" id="SSF52833">
    <property type="entry name" value="Thioredoxin-like"/>
    <property type="match status" value="1"/>
</dbReference>
<dbReference type="InterPro" id="IPR010987">
    <property type="entry name" value="Glutathione-S-Trfase_C-like"/>
</dbReference>
<evidence type="ECO:0000313" key="10">
    <source>
        <dbReference type="WBParaSite" id="ASIM_0001801201-mRNA-1"/>
    </source>
</evidence>
<dbReference type="SFLD" id="SFLDS00019">
    <property type="entry name" value="Glutathione_Transferase_(cytos"/>
    <property type="match status" value="1"/>
</dbReference>
<evidence type="ECO:0000256" key="3">
    <source>
        <dbReference type="ARBA" id="ARBA00022679"/>
    </source>
</evidence>
<sequence length="209" mass="24373">MGYKLTYFAIRGLAEPIRLLFTDQNIVFDDALIKDRDAWPAMKAQFQFGQVPCLHDDDEQIVQSGAIIRHIARKHNLYGANENEMTYADMFYEGIRDLHSKYTTMIYTAYETQKDKFIKETLPVELAKFDKLLQTRGGGSAYILGDKICFVDYAFFEEIDIMIILDPHALDKFPTIKAYHQRMHDRPRIKAYYQKRIDMKVPVNGNGKQ</sequence>
<dbReference type="InterPro" id="IPR004046">
    <property type="entry name" value="GST_C"/>
</dbReference>
<accession>A0A0M3KAL6</accession>
<keyword evidence="9" id="KW-1185">Reference proteome</keyword>
<dbReference type="InterPro" id="IPR036282">
    <property type="entry name" value="Glutathione-S-Trfase_C_sf"/>
</dbReference>
<dbReference type="AlphaFoldDB" id="A0A0M3KAL6"/>
<gene>
    <name evidence="8" type="ORF">ASIM_LOCUS17414</name>
</gene>
<dbReference type="FunFam" id="3.40.30.10:FF:000168">
    <property type="entry name" value="Glutathione S-transferase 2"/>
    <property type="match status" value="1"/>
</dbReference>
<dbReference type="PROSITE" id="PS50404">
    <property type="entry name" value="GST_NTER"/>
    <property type="match status" value="1"/>
</dbReference>
<evidence type="ECO:0000256" key="5">
    <source>
        <dbReference type="RuleBase" id="RU368105"/>
    </source>
</evidence>
<dbReference type="InterPro" id="IPR003082">
    <property type="entry name" value="GST_pi"/>
</dbReference>
<dbReference type="GO" id="GO:0006749">
    <property type="term" value="P:glutathione metabolic process"/>
    <property type="evidence" value="ECO:0007669"/>
    <property type="project" value="UniProtKB-UniRule"/>
</dbReference>
<dbReference type="SUPFAM" id="SSF47616">
    <property type="entry name" value="GST C-terminal domain-like"/>
    <property type="match status" value="1"/>
</dbReference>
<protein>
    <recommendedName>
        <fullName evidence="5">Glutathione S-transferase</fullName>
        <ecNumber evidence="5">2.5.1.18</ecNumber>
    </recommendedName>
    <alternativeName>
        <fullName evidence="5">GST class-pi</fullName>
    </alternativeName>
</protein>
<evidence type="ECO:0000313" key="8">
    <source>
        <dbReference type="EMBL" id="VDK60329.1"/>
    </source>
</evidence>
<evidence type="ECO:0000256" key="2">
    <source>
        <dbReference type="ARBA" id="ARBA00011738"/>
    </source>
</evidence>
<dbReference type="Pfam" id="PF14497">
    <property type="entry name" value="GST_C_3"/>
    <property type="match status" value="1"/>
</dbReference>
<proteinExistence type="inferred from homology"/>
<dbReference type="EC" id="2.5.1.18" evidence="5"/>
<dbReference type="InterPro" id="IPR040079">
    <property type="entry name" value="Glutathione_S-Trfase"/>
</dbReference>
<dbReference type="Gene3D" id="1.20.1050.10">
    <property type="match status" value="1"/>
</dbReference>
<dbReference type="InterPro" id="IPR050213">
    <property type="entry name" value="GST_superfamily"/>
</dbReference>
<dbReference type="GO" id="GO:0004364">
    <property type="term" value="F:glutathione transferase activity"/>
    <property type="evidence" value="ECO:0007669"/>
    <property type="project" value="UniProtKB-UniRule"/>
</dbReference>
<comment type="function">
    <text evidence="5">Conjugation of reduced glutathione to a wide number of exogenous and endogenous hydrophobic electrophiles.</text>
</comment>
<evidence type="ECO:0000256" key="4">
    <source>
        <dbReference type="ARBA" id="ARBA00047960"/>
    </source>
</evidence>
<dbReference type="WBParaSite" id="ASIM_0001801201-mRNA-1">
    <property type="protein sequence ID" value="ASIM_0001801201-mRNA-1"/>
    <property type="gene ID" value="ASIM_0001801201"/>
</dbReference>
<dbReference type="Proteomes" id="UP000267096">
    <property type="component" value="Unassembled WGS sequence"/>
</dbReference>
<dbReference type="Gene3D" id="3.40.30.10">
    <property type="entry name" value="Glutaredoxin"/>
    <property type="match status" value="1"/>
</dbReference>
<dbReference type="PANTHER" id="PTHR11571:SF141">
    <property type="entry name" value="GLUTATHIONE S-TRANSFERASE"/>
    <property type="match status" value="1"/>
</dbReference>
<reference evidence="10" key="1">
    <citation type="submission" date="2017-02" db="UniProtKB">
        <authorList>
            <consortium name="WormBaseParasite"/>
        </authorList>
    </citation>
    <scope>IDENTIFICATION</scope>
</reference>
<dbReference type="Pfam" id="PF02798">
    <property type="entry name" value="GST_N"/>
    <property type="match status" value="1"/>
</dbReference>
<comment type="subunit">
    <text evidence="2 5">Homodimer.</text>
</comment>
<dbReference type="PRINTS" id="PR01268">
    <property type="entry name" value="GSTRNSFRASEP"/>
</dbReference>
<dbReference type="InterPro" id="IPR036249">
    <property type="entry name" value="Thioredoxin-like_sf"/>
</dbReference>
<dbReference type="SFLD" id="SFLDG00363">
    <property type="entry name" value="AMPS_(cytGST):_Alpha-__Mu-__Pi"/>
    <property type="match status" value="1"/>
</dbReference>
<dbReference type="EMBL" id="UYRR01034094">
    <property type="protein sequence ID" value="VDK60329.1"/>
    <property type="molecule type" value="Genomic_DNA"/>
</dbReference>
<dbReference type="OrthoDB" id="4951845at2759"/>
<comment type="catalytic activity">
    <reaction evidence="4 5">
        <text>RX + glutathione = an S-substituted glutathione + a halide anion + H(+)</text>
        <dbReference type="Rhea" id="RHEA:16437"/>
        <dbReference type="ChEBI" id="CHEBI:15378"/>
        <dbReference type="ChEBI" id="CHEBI:16042"/>
        <dbReference type="ChEBI" id="CHEBI:17792"/>
        <dbReference type="ChEBI" id="CHEBI:57925"/>
        <dbReference type="ChEBI" id="CHEBI:90779"/>
        <dbReference type="EC" id="2.5.1.18"/>
    </reaction>
</comment>
<feature type="domain" description="GST C-terminal" evidence="7">
    <location>
        <begin position="81"/>
        <end position="201"/>
    </location>
</feature>
<organism evidence="10">
    <name type="scientific">Anisakis simplex</name>
    <name type="common">Herring worm</name>
    <dbReference type="NCBI Taxonomy" id="6269"/>
    <lineage>
        <taxon>Eukaryota</taxon>
        <taxon>Metazoa</taxon>
        <taxon>Ecdysozoa</taxon>
        <taxon>Nematoda</taxon>
        <taxon>Chromadorea</taxon>
        <taxon>Rhabditida</taxon>
        <taxon>Spirurina</taxon>
        <taxon>Ascaridomorpha</taxon>
        <taxon>Ascaridoidea</taxon>
        <taxon>Anisakidae</taxon>
        <taxon>Anisakis</taxon>
        <taxon>Anisakis simplex complex</taxon>
    </lineage>
</organism>
<dbReference type="PROSITE" id="PS50405">
    <property type="entry name" value="GST_CTER"/>
    <property type="match status" value="1"/>
</dbReference>
<dbReference type="FunFam" id="1.20.1050.10:FF:000020">
    <property type="entry name" value="Glutathione S-transferase P 1"/>
    <property type="match status" value="1"/>
</dbReference>
<comment type="similarity">
    <text evidence="1 5">Belongs to the GST superfamily. Pi family.</text>
</comment>
<evidence type="ECO:0000313" key="9">
    <source>
        <dbReference type="Proteomes" id="UP000267096"/>
    </source>
</evidence>